<evidence type="ECO:0000313" key="3">
    <source>
        <dbReference type="EMBL" id="OLP77841.1"/>
    </source>
</evidence>
<keyword evidence="4" id="KW-1185">Reference proteome</keyword>
<feature type="transmembrane region" description="Helical" evidence="2">
    <location>
        <begin position="138"/>
        <end position="164"/>
    </location>
</feature>
<keyword evidence="2" id="KW-0812">Transmembrane</keyword>
<feature type="transmembrane region" description="Helical" evidence="2">
    <location>
        <begin position="216"/>
        <end position="235"/>
    </location>
</feature>
<sequence>MYIWNVQEHLVVTTTTDTAATSLSPTVVEFLLPRKRRVWGPSLADSGSQCLLASSERKERTAGGCETRSVCWEPLLLVLLFVERPAQDPTSAVVTSAWVQLCVATAAYGLHGEAPVELSGRGGEVWARASRPLLVTALLLPVGAGVGAASMRLLVVVSLLPLGWALGVVPPFDSLIVWSLDQVEVHFFGGTAAADVRRLALGLVASLQAVDLDPGWRAAVVGGICLALAACLAPLPPRARDVPKAVVAGAAASVVLGVGRLPEELLGFLRLGIEQVCVILILFAVYAVSAWHFSARVCGLRRPGYTSARAKLLWGETGGPPNSPLPRRNSRVSDILQAEKPLPPDVTSGRSGGADAGAKATRGVTRVYVGLETLVRRKPAVFQQGASFTGEAKAAYAAVVLCSNSHDMGVDELRR</sequence>
<gene>
    <name evidence="3" type="ORF">AK812_SmicGene42054</name>
</gene>
<feature type="non-terminal residue" evidence="3">
    <location>
        <position position="415"/>
    </location>
</feature>
<keyword evidence="2" id="KW-0472">Membrane</keyword>
<evidence type="ECO:0000256" key="2">
    <source>
        <dbReference type="SAM" id="Phobius"/>
    </source>
</evidence>
<organism evidence="3 4">
    <name type="scientific">Symbiodinium microadriaticum</name>
    <name type="common">Dinoflagellate</name>
    <name type="synonym">Zooxanthella microadriatica</name>
    <dbReference type="NCBI Taxonomy" id="2951"/>
    <lineage>
        <taxon>Eukaryota</taxon>
        <taxon>Sar</taxon>
        <taxon>Alveolata</taxon>
        <taxon>Dinophyceae</taxon>
        <taxon>Suessiales</taxon>
        <taxon>Symbiodiniaceae</taxon>
        <taxon>Symbiodinium</taxon>
    </lineage>
</organism>
<protein>
    <submittedName>
        <fullName evidence="3">Uncharacterized protein</fullName>
    </submittedName>
</protein>
<dbReference type="AlphaFoldDB" id="A0A1Q9C4J9"/>
<feature type="region of interest" description="Disordered" evidence="1">
    <location>
        <begin position="338"/>
        <end position="357"/>
    </location>
</feature>
<proteinExistence type="predicted"/>
<name>A0A1Q9C4J9_SYMMI</name>
<keyword evidence="2" id="KW-1133">Transmembrane helix</keyword>
<accession>A0A1Q9C4J9</accession>
<dbReference type="Proteomes" id="UP000186817">
    <property type="component" value="Unassembled WGS sequence"/>
</dbReference>
<reference evidence="3 4" key="1">
    <citation type="submission" date="2016-02" db="EMBL/GenBank/DDBJ databases">
        <title>Genome analysis of coral dinoflagellate symbionts highlights evolutionary adaptations to a symbiotic lifestyle.</title>
        <authorList>
            <person name="Aranda M."/>
            <person name="Li Y."/>
            <person name="Liew Y.J."/>
            <person name="Baumgarten S."/>
            <person name="Simakov O."/>
            <person name="Wilson M."/>
            <person name="Piel J."/>
            <person name="Ashoor H."/>
            <person name="Bougouffa S."/>
            <person name="Bajic V.B."/>
            <person name="Ryu T."/>
            <person name="Ravasi T."/>
            <person name="Bayer T."/>
            <person name="Micklem G."/>
            <person name="Kim H."/>
            <person name="Bhak J."/>
            <person name="Lajeunesse T.C."/>
            <person name="Voolstra C.R."/>
        </authorList>
    </citation>
    <scope>NUCLEOTIDE SEQUENCE [LARGE SCALE GENOMIC DNA]</scope>
    <source>
        <strain evidence="3 4">CCMP2467</strain>
    </source>
</reference>
<feature type="transmembrane region" description="Helical" evidence="2">
    <location>
        <begin position="273"/>
        <end position="293"/>
    </location>
</feature>
<evidence type="ECO:0000313" key="4">
    <source>
        <dbReference type="Proteomes" id="UP000186817"/>
    </source>
</evidence>
<evidence type="ECO:0000256" key="1">
    <source>
        <dbReference type="SAM" id="MobiDB-lite"/>
    </source>
</evidence>
<dbReference type="OrthoDB" id="5979286at2759"/>
<comment type="caution">
    <text evidence="3">The sequence shown here is derived from an EMBL/GenBank/DDBJ whole genome shotgun (WGS) entry which is preliminary data.</text>
</comment>
<dbReference type="EMBL" id="LSRX01001702">
    <property type="protein sequence ID" value="OLP77841.1"/>
    <property type="molecule type" value="Genomic_DNA"/>
</dbReference>
<feature type="transmembrane region" description="Helical" evidence="2">
    <location>
        <begin position="242"/>
        <end position="261"/>
    </location>
</feature>